<reference evidence="1 2" key="1">
    <citation type="journal article" date="2011" name="Environ. Microbiol.">
        <title>Genome of alkaliphilic Bacillus pseudofirmus OF4 reveals adaptations that support the ability to grow in an external pH range from 7.5 to 11.4.</title>
        <authorList>
            <person name="Janto B."/>
            <person name="Ahmed A."/>
            <person name="Ito M."/>
            <person name="Liu J."/>
            <person name="Hicks D.B."/>
            <person name="Pagni S."/>
            <person name="Fackelmayer O.J."/>
            <person name="Smith T.A."/>
            <person name="Earl J."/>
            <person name="Elbourne L.D."/>
            <person name="Hassan K."/>
            <person name="Paulsen I.T."/>
            <person name="Kolsto A.B."/>
            <person name="Tourasse N.J."/>
            <person name="Ehrlich G.D."/>
            <person name="Boissy R."/>
            <person name="Ivey D.M."/>
            <person name="Li G."/>
            <person name="Xue Y."/>
            <person name="Ma Y."/>
            <person name="Hu F.Z."/>
            <person name="Krulwich T.A."/>
        </authorList>
    </citation>
    <scope>NUCLEOTIDE SEQUENCE [LARGE SCALE GENOMIC DNA]</scope>
    <source>
        <strain evidence="2">ATCC BAA-2126 / JCM 17055 / OF4</strain>
    </source>
</reference>
<proteinExistence type="predicted"/>
<dbReference type="HOGENOM" id="CLU_2462707_0_0_9"/>
<protein>
    <submittedName>
        <fullName evidence="1">Uncharacterized protein</fullName>
    </submittedName>
</protein>
<evidence type="ECO:0000313" key="2">
    <source>
        <dbReference type="Proteomes" id="UP000001544"/>
    </source>
</evidence>
<name>D3FVS3_ALKPO</name>
<dbReference type="EMBL" id="CP001878">
    <property type="protein sequence ID" value="ADC50355.1"/>
    <property type="molecule type" value="Genomic_DNA"/>
</dbReference>
<accession>D3FVS3</accession>
<dbReference type="AlphaFoldDB" id="D3FVS3"/>
<dbReference type="KEGG" id="bpf:BpOF4_11510"/>
<dbReference type="Proteomes" id="UP000001544">
    <property type="component" value="Chromosome"/>
</dbReference>
<sequence length="88" mass="10319">MIRLGKRRLEVRQLEASFCFVWRSEGTEYLNHAARQRKAKGHALAFENLGEAKRSRFLTSFDSQKFLEGQCPAVRQEKRKRLGWHAAK</sequence>
<organism evidence="1 2">
    <name type="scientific">Alkalihalophilus pseudofirmus (strain ATCC BAA-2126 / JCM 17055 / OF4)</name>
    <name type="common">Bacillus pseudofirmus</name>
    <dbReference type="NCBI Taxonomy" id="398511"/>
    <lineage>
        <taxon>Bacteria</taxon>
        <taxon>Bacillati</taxon>
        <taxon>Bacillota</taxon>
        <taxon>Bacilli</taxon>
        <taxon>Bacillales</taxon>
        <taxon>Bacillaceae</taxon>
        <taxon>Alkalihalophilus</taxon>
    </lineage>
</organism>
<gene>
    <name evidence="1" type="ordered locus">BpOF4_11510</name>
</gene>
<evidence type="ECO:0000313" key="1">
    <source>
        <dbReference type="EMBL" id="ADC50355.1"/>
    </source>
</evidence>
<keyword evidence="2" id="KW-1185">Reference proteome</keyword>